<evidence type="ECO:0000259" key="9">
    <source>
        <dbReference type="PROSITE" id="PS51202"/>
    </source>
</evidence>
<keyword evidence="6 8" id="KW-1133">Transmembrane helix</keyword>
<evidence type="ECO:0000256" key="4">
    <source>
        <dbReference type="ARBA" id="ARBA00022538"/>
    </source>
</evidence>
<feature type="transmembrane region" description="Helical" evidence="8">
    <location>
        <begin position="452"/>
        <end position="477"/>
    </location>
</feature>
<evidence type="ECO:0000256" key="6">
    <source>
        <dbReference type="ARBA" id="ARBA00022989"/>
    </source>
</evidence>
<comment type="similarity">
    <text evidence="2">Belongs to the monovalent cation:proton antiporter 2 (CPA2) transporter (TC 2.A.37) family.</text>
</comment>
<evidence type="ECO:0000313" key="10">
    <source>
        <dbReference type="EMBL" id="MDC0672641.1"/>
    </source>
</evidence>
<dbReference type="PANTHER" id="PTHR42751:SF3">
    <property type="entry name" value="SODIUM_GLUTAMATE SYMPORTER"/>
    <property type="match status" value="1"/>
</dbReference>
<dbReference type="Gene3D" id="3.30.70.1450">
    <property type="entry name" value="Regulator of K+ conductance, C-terminal domain"/>
    <property type="match status" value="1"/>
</dbReference>
<dbReference type="Pfam" id="PF00999">
    <property type="entry name" value="Na_H_Exchanger"/>
    <property type="match status" value="1"/>
</dbReference>
<proteinExistence type="inferred from homology"/>
<evidence type="ECO:0000256" key="2">
    <source>
        <dbReference type="ARBA" id="ARBA00005551"/>
    </source>
</evidence>
<dbReference type="Pfam" id="PF02080">
    <property type="entry name" value="TrkA_C"/>
    <property type="match status" value="1"/>
</dbReference>
<dbReference type="RefSeq" id="WP_272004570.1">
    <property type="nucleotide sequence ID" value="NZ_JAQNDN010000019.1"/>
</dbReference>
<gene>
    <name evidence="10" type="ORF">POL58_33125</name>
</gene>
<evidence type="ECO:0000256" key="8">
    <source>
        <dbReference type="SAM" id="Phobius"/>
    </source>
</evidence>
<sequence>MTFWTGCGCIRAAAGPRVYCRFRMAVDLAQYVRDLGIILGTAAATGLISQSLRQPPVLGYLIAGMLIGPHVPGIVLGGPESHDMTQGLSEFGVILLMFSVGLEFSLRKIARIGPGAGLTAVFEIGLMMTLGFLVSALMGWGAMESLFLAGCICSSSTMIAAKSFEALKLRGSFVDLTFAILVFDDMTTIMVFAVLTAIASGAGLGPGEFALSVGQLFGFLLALLAGGLFVVPRAIRAVVRRERDELTLLAAVAVCFGMAALAATAGYSVALGAFIAGILVSESGEGGRIEPLVLPVRNIFAAIFFVAIGMQIDPLQIFANWPLVLIFTAVVLVGKVLGVSLGAFLSGNGFKVSVRAGMSCAHNGEFSFIMASFAISKGILGDWVFPVAVGVSVMTQLTAPMMIGRSESVALALEKRLPAKLQTFITFYQSWIEQLRSTPRTVSVWSQIRSDVVVLALDAALLWAVLAGSNLIHWWVVTELTERFTLPPWLVELTWLGGTLLLAGIFLIGVLRRAAALARGLAETVIPVRGDSKLDLGSAPRRVFVVALELALSLVVGLPLVALVQPFLPLSSAPLVLLVVVVALVISVWRNIAHLHGHVRAGTELIVEVLAKQSREGGGDTTVQASLDDVQALLPGFPDMAPVRLHEQSAAVGSTLAQLNLRVRTSATVLAISRDGAGAEVPSPHDVLRPGDILTLTGSEVALLAARALLHEGPAADPARIEPRGG</sequence>
<comment type="subcellular location">
    <subcellularLocation>
        <location evidence="1">Membrane</location>
        <topology evidence="1">Multi-pass membrane protein</topology>
    </subcellularLocation>
</comment>
<feature type="transmembrane region" description="Helical" evidence="8">
    <location>
        <begin position="118"/>
        <end position="140"/>
    </location>
</feature>
<feature type="transmembrane region" description="Helical" evidence="8">
    <location>
        <begin position="88"/>
        <end position="106"/>
    </location>
</feature>
<feature type="transmembrane region" description="Helical" evidence="8">
    <location>
        <begin position="247"/>
        <end position="280"/>
    </location>
</feature>
<protein>
    <submittedName>
        <fullName evidence="10">Cation:proton antiporter</fullName>
    </submittedName>
</protein>
<dbReference type="Gene3D" id="1.20.1530.20">
    <property type="match status" value="1"/>
</dbReference>
<evidence type="ECO:0000256" key="3">
    <source>
        <dbReference type="ARBA" id="ARBA00022448"/>
    </source>
</evidence>
<dbReference type="Proteomes" id="UP001217838">
    <property type="component" value="Unassembled WGS sequence"/>
</dbReference>
<keyword evidence="4" id="KW-0406">Ion transport</keyword>
<dbReference type="InterPro" id="IPR006037">
    <property type="entry name" value="RCK_C"/>
</dbReference>
<feature type="transmembrane region" description="Helical" evidence="8">
    <location>
        <begin position="324"/>
        <end position="346"/>
    </location>
</feature>
<feature type="transmembrane region" description="Helical" evidence="8">
    <location>
        <begin position="292"/>
        <end position="312"/>
    </location>
</feature>
<accession>A0ABT5BES5</accession>
<evidence type="ECO:0000256" key="1">
    <source>
        <dbReference type="ARBA" id="ARBA00004141"/>
    </source>
</evidence>
<feature type="transmembrane region" description="Helical" evidence="8">
    <location>
        <begin position="216"/>
        <end position="235"/>
    </location>
</feature>
<evidence type="ECO:0000313" key="11">
    <source>
        <dbReference type="Proteomes" id="UP001217838"/>
    </source>
</evidence>
<organism evidence="10 11">
    <name type="scientific">Nannocystis radixulma</name>
    <dbReference type="NCBI Taxonomy" id="2995305"/>
    <lineage>
        <taxon>Bacteria</taxon>
        <taxon>Pseudomonadati</taxon>
        <taxon>Myxococcota</taxon>
        <taxon>Polyangia</taxon>
        <taxon>Nannocystales</taxon>
        <taxon>Nannocystaceae</taxon>
        <taxon>Nannocystis</taxon>
    </lineage>
</organism>
<keyword evidence="4" id="KW-0633">Potassium transport</keyword>
<feature type="transmembrane region" description="Helical" evidence="8">
    <location>
        <begin position="570"/>
        <end position="589"/>
    </location>
</feature>
<keyword evidence="7 8" id="KW-0472">Membrane</keyword>
<feature type="transmembrane region" description="Helical" evidence="8">
    <location>
        <begin position="176"/>
        <end position="204"/>
    </location>
</feature>
<feature type="transmembrane region" description="Helical" evidence="8">
    <location>
        <begin position="489"/>
        <end position="511"/>
    </location>
</feature>
<dbReference type="EMBL" id="JAQNDN010000019">
    <property type="protein sequence ID" value="MDC0672641.1"/>
    <property type="molecule type" value="Genomic_DNA"/>
</dbReference>
<name>A0ABT5BES5_9BACT</name>
<keyword evidence="5 8" id="KW-0812">Transmembrane</keyword>
<evidence type="ECO:0000256" key="7">
    <source>
        <dbReference type="ARBA" id="ARBA00023136"/>
    </source>
</evidence>
<evidence type="ECO:0000256" key="5">
    <source>
        <dbReference type="ARBA" id="ARBA00022692"/>
    </source>
</evidence>
<feature type="transmembrane region" description="Helical" evidence="8">
    <location>
        <begin position="366"/>
        <end position="393"/>
    </location>
</feature>
<dbReference type="InterPro" id="IPR006153">
    <property type="entry name" value="Cation/H_exchanger_TM"/>
</dbReference>
<dbReference type="PROSITE" id="PS51202">
    <property type="entry name" value="RCK_C"/>
    <property type="match status" value="1"/>
</dbReference>
<feature type="transmembrane region" description="Helical" evidence="8">
    <location>
        <begin position="543"/>
        <end position="564"/>
    </location>
</feature>
<keyword evidence="4" id="KW-0630">Potassium</keyword>
<keyword evidence="11" id="KW-1185">Reference proteome</keyword>
<dbReference type="SUPFAM" id="SSF116726">
    <property type="entry name" value="TrkA C-terminal domain-like"/>
    <property type="match status" value="1"/>
</dbReference>
<dbReference type="PANTHER" id="PTHR42751">
    <property type="entry name" value="SODIUM/HYDROGEN EXCHANGER FAMILY/TRKA DOMAIN PROTEIN"/>
    <property type="match status" value="1"/>
</dbReference>
<keyword evidence="3" id="KW-0813">Transport</keyword>
<feature type="transmembrane region" description="Helical" evidence="8">
    <location>
        <begin position="57"/>
        <end position="76"/>
    </location>
</feature>
<feature type="transmembrane region" description="Helical" evidence="8">
    <location>
        <begin position="146"/>
        <end position="164"/>
    </location>
</feature>
<feature type="domain" description="RCK C-terminal" evidence="9">
    <location>
        <begin position="628"/>
        <end position="712"/>
    </location>
</feature>
<dbReference type="InterPro" id="IPR036721">
    <property type="entry name" value="RCK_C_sf"/>
</dbReference>
<reference evidence="10 11" key="1">
    <citation type="submission" date="2022-11" db="EMBL/GenBank/DDBJ databases">
        <title>Minimal conservation of predation-associated metabolite biosynthetic gene clusters underscores biosynthetic potential of Myxococcota including descriptions for ten novel species: Archangium lansinium sp. nov., Myxococcus landrumus sp. nov., Nannocystis bai.</title>
        <authorList>
            <person name="Ahearne A."/>
            <person name="Stevens C."/>
            <person name="Dowd S."/>
        </authorList>
    </citation>
    <scope>NUCLEOTIDE SEQUENCE [LARGE SCALE GENOMIC DNA]</scope>
    <source>
        <strain evidence="10 11">NCELM</strain>
    </source>
</reference>
<comment type="caution">
    <text evidence="10">The sequence shown here is derived from an EMBL/GenBank/DDBJ whole genome shotgun (WGS) entry which is preliminary data.</text>
</comment>
<dbReference type="InterPro" id="IPR038770">
    <property type="entry name" value="Na+/solute_symporter_sf"/>
</dbReference>